<dbReference type="InterPro" id="IPR020916">
    <property type="entry name" value="Gln_gamma-glutamylTfrase_bac"/>
</dbReference>
<sequence>MLRLQFEMILRSRIVESAEALHRSGVSFATFATARCNQQFWDLTEKGGFQIKAGVTPGEGIRDIFLNGHQYAFECATAMVIVLYKGVLDSILESEFNRIFAGMLLYDWHYDSDLRLIQQQGSHKAAPGDILYFNNPDVSSETLEWKGENVVKLKEDLFYGHGIGILPAKGIIDSLNQHRRPEATVSAYLTNEVVYPDFIYLSQFATEGNRKNELSLHTLYHQEYSHRIHAVIGEGSIFCDRAKCKQKRRYSLAYTRLWDTFRRERFSFPMTFTSKPVQNYFDQY</sequence>
<gene>
    <name evidence="3" type="ORF">MF626_000901</name>
</gene>
<keyword evidence="2" id="KW-0749">Sporulation</keyword>
<evidence type="ECO:0000256" key="1">
    <source>
        <dbReference type="ARBA" id="ARBA00022679"/>
    </source>
</evidence>
<proteinExistence type="predicted"/>
<dbReference type="AlphaFoldDB" id="A0AAE9IG29"/>
<evidence type="ECO:0000313" key="4">
    <source>
        <dbReference type="Proteomes" id="UP001055784"/>
    </source>
</evidence>
<dbReference type="GO" id="GO:0003810">
    <property type="term" value="F:protein-glutamine gamma-glutamyltransferase activity"/>
    <property type="evidence" value="ECO:0007669"/>
    <property type="project" value="InterPro"/>
</dbReference>
<name>A0AAE9IG29_PAEPO</name>
<accession>A0AAE9IG29</accession>
<dbReference type="Pfam" id="PF20085">
    <property type="entry name" value="TGL"/>
    <property type="match status" value="1"/>
</dbReference>
<dbReference type="EMBL" id="CP097770">
    <property type="protein sequence ID" value="URJ51481.2"/>
    <property type="molecule type" value="Genomic_DNA"/>
</dbReference>
<protein>
    <submittedName>
        <fullName evidence="3">Protein-glutamine gamma-glutamyltransferase</fullName>
    </submittedName>
</protein>
<evidence type="ECO:0000313" key="3">
    <source>
        <dbReference type="EMBL" id="URJ51481.2"/>
    </source>
</evidence>
<keyword evidence="1" id="KW-0808">Transferase</keyword>
<organism evidence="3 4">
    <name type="scientific">Paenibacillus polymyxa</name>
    <name type="common">Bacillus polymyxa</name>
    <dbReference type="NCBI Taxonomy" id="1406"/>
    <lineage>
        <taxon>Bacteria</taxon>
        <taxon>Bacillati</taxon>
        <taxon>Bacillota</taxon>
        <taxon>Bacilli</taxon>
        <taxon>Bacillales</taxon>
        <taxon>Paenibacillaceae</taxon>
        <taxon>Paenibacillus</taxon>
    </lineage>
</organism>
<evidence type="ECO:0000256" key="2">
    <source>
        <dbReference type="ARBA" id="ARBA00022969"/>
    </source>
</evidence>
<reference evidence="3" key="1">
    <citation type="submission" date="2022-11" db="EMBL/GenBank/DDBJ databases">
        <authorList>
            <person name="Vasilchenko N.G."/>
            <person name="Prazdnova E.V."/>
            <person name="Gorovtsov A.V."/>
            <person name="Chistyakov V.A."/>
            <person name="Pak M.L."/>
        </authorList>
    </citation>
    <scope>NUCLEOTIDE SEQUENCE</scope>
    <source>
        <strain evidence="3">R 4.5</strain>
    </source>
</reference>
<dbReference type="Proteomes" id="UP001055784">
    <property type="component" value="Chromosome"/>
</dbReference>
<dbReference type="GO" id="GO:0030435">
    <property type="term" value="P:sporulation resulting in formation of a cellular spore"/>
    <property type="evidence" value="ECO:0007669"/>
    <property type="project" value="UniProtKB-KW"/>
</dbReference>